<feature type="domain" description="ChsH2 C-terminal OB-fold" evidence="1">
    <location>
        <begin position="62"/>
        <end position="129"/>
    </location>
</feature>
<evidence type="ECO:0000313" key="4">
    <source>
        <dbReference type="Proteomes" id="UP001216253"/>
    </source>
</evidence>
<evidence type="ECO:0000313" key="3">
    <source>
        <dbReference type="EMBL" id="MDE8654520.1"/>
    </source>
</evidence>
<dbReference type="RefSeq" id="WP_275230634.1">
    <property type="nucleotide sequence ID" value="NZ_JARESE010000085.1"/>
</dbReference>
<feature type="domain" description="ChsH2 rubredoxin-like zinc ribbon" evidence="2">
    <location>
        <begin position="25"/>
        <end position="61"/>
    </location>
</feature>
<dbReference type="InterPro" id="IPR022002">
    <property type="entry name" value="ChsH2_Znr"/>
</dbReference>
<dbReference type="PANTHER" id="PTHR34075">
    <property type="entry name" value="BLR3430 PROTEIN"/>
    <property type="match status" value="1"/>
</dbReference>
<dbReference type="InterPro" id="IPR002878">
    <property type="entry name" value="ChsH2_C"/>
</dbReference>
<reference evidence="3 4" key="1">
    <citation type="submission" date="2023-03" db="EMBL/GenBank/DDBJ databases">
        <title>NovoSphingobium album sp. nov. isolated from polycyclic aromatic hydrocarbons- and heavy-metal polluted soil.</title>
        <authorList>
            <person name="Liu Z."/>
            <person name="Wang K."/>
        </authorList>
    </citation>
    <scope>NUCLEOTIDE SEQUENCE [LARGE SCALE GENOMIC DNA]</scope>
    <source>
        <strain evidence="3 4">H3SJ31-1</strain>
    </source>
</reference>
<protein>
    <submittedName>
        <fullName evidence="3">Zn-ribbon domain-containing OB-fold protein</fullName>
    </submittedName>
</protein>
<dbReference type="InterPro" id="IPR012340">
    <property type="entry name" value="NA-bd_OB-fold"/>
</dbReference>
<dbReference type="Pfam" id="PF12172">
    <property type="entry name" value="zf-ChsH2"/>
    <property type="match status" value="1"/>
</dbReference>
<evidence type="ECO:0000259" key="1">
    <source>
        <dbReference type="Pfam" id="PF01796"/>
    </source>
</evidence>
<proteinExistence type="predicted"/>
<dbReference type="PANTHER" id="PTHR34075:SF5">
    <property type="entry name" value="BLR3430 PROTEIN"/>
    <property type="match status" value="1"/>
</dbReference>
<dbReference type="Gene3D" id="6.10.30.10">
    <property type="match status" value="1"/>
</dbReference>
<dbReference type="Pfam" id="PF01796">
    <property type="entry name" value="OB_ChsH2_C"/>
    <property type="match status" value="1"/>
</dbReference>
<comment type="caution">
    <text evidence="3">The sequence shown here is derived from an EMBL/GenBank/DDBJ whole genome shotgun (WGS) entry which is preliminary data.</text>
</comment>
<accession>A0ABT5WX95</accession>
<name>A0ABT5WX95_9SPHN</name>
<organism evidence="3 4">
    <name type="scientific">Novosphingobium album</name>
    <name type="common">ex Liu et al. 2023</name>
    <dbReference type="NCBI Taxonomy" id="3031130"/>
    <lineage>
        <taxon>Bacteria</taxon>
        <taxon>Pseudomonadati</taxon>
        <taxon>Pseudomonadota</taxon>
        <taxon>Alphaproteobacteria</taxon>
        <taxon>Sphingomonadales</taxon>
        <taxon>Sphingomonadaceae</taxon>
        <taxon>Novosphingobium</taxon>
    </lineage>
</organism>
<gene>
    <name evidence="3" type="ORF">PYV00_22740</name>
</gene>
<dbReference type="SUPFAM" id="SSF50249">
    <property type="entry name" value="Nucleic acid-binding proteins"/>
    <property type="match status" value="1"/>
</dbReference>
<dbReference type="InterPro" id="IPR052513">
    <property type="entry name" value="Thioester_dehydratase-like"/>
</dbReference>
<keyword evidence="4" id="KW-1185">Reference proteome</keyword>
<dbReference type="EMBL" id="JARESE010000085">
    <property type="protein sequence ID" value="MDE8654520.1"/>
    <property type="molecule type" value="Genomic_DNA"/>
</dbReference>
<dbReference type="Proteomes" id="UP001216253">
    <property type="component" value="Unassembled WGS sequence"/>
</dbReference>
<sequence>MPEIALAPPTDLFRLETDRWTAPFWEAAAQGRLAVPRCGACGTFRLPPTPFCPACRSQALDWVTLSGRGTLYAFTVVRRAGLPGMEGHIPFVPAVVELPDADGARLVTNIVDTPIAEIRIGMSLALVWRRTADGTQVPRFCAADTHHLTEREP</sequence>
<evidence type="ECO:0000259" key="2">
    <source>
        <dbReference type="Pfam" id="PF12172"/>
    </source>
</evidence>